<protein>
    <submittedName>
        <fullName evidence="1">Uncharacterized protein</fullName>
    </submittedName>
</protein>
<gene>
    <name evidence="1" type="ORF">B296_00026827</name>
</gene>
<accession>A0A427AG63</accession>
<dbReference type="Proteomes" id="UP000287651">
    <property type="component" value="Unassembled WGS sequence"/>
</dbReference>
<comment type="caution">
    <text evidence="1">The sequence shown here is derived from an EMBL/GenBank/DDBJ whole genome shotgun (WGS) entry which is preliminary data.</text>
</comment>
<reference evidence="1 2" key="1">
    <citation type="journal article" date="2014" name="Agronomy (Basel)">
        <title>A Draft Genome Sequence for Ensete ventricosum, the Drought-Tolerant Tree Against Hunger.</title>
        <authorList>
            <person name="Harrison J."/>
            <person name="Moore K.A."/>
            <person name="Paszkiewicz K."/>
            <person name="Jones T."/>
            <person name="Grant M."/>
            <person name="Ambacheew D."/>
            <person name="Muzemil S."/>
            <person name="Studholme D.J."/>
        </authorList>
    </citation>
    <scope>NUCLEOTIDE SEQUENCE [LARGE SCALE GENOMIC DNA]</scope>
</reference>
<sequence>MINDTINVFDHGSSLIVIGRVVVPTGETESLVNPVSVDVTGRRYTMFLDLKVISESRSIIDLFSTTDPVGLGQELKLARKLSLNSFVSESKEEMDDGLSRLYHIRLGPLRVVGKARHIRESEVLGSLDGHSCVIGPSSNTKNVVGFGVVAEESAWLGPCRVHKLVHVSRRRGCSRKRERRSPLLVSSGGNSILTRWRVNRALGLTSTDTPGEVALYGESIGTEVWHEGVAHHAALMVRSGGLADASSGWLHLGC</sequence>
<evidence type="ECO:0000313" key="2">
    <source>
        <dbReference type="Proteomes" id="UP000287651"/>
    </source>
</evidence>
<evidence type="ECO:0000313" key="1">
    <source>
        <dbReference type="EMBL" id="RRT75237.1"/>
    </source>
</evidence>
<dbReference type="EMBL" id="AMZH03002542">
    <property type="protein sequence ID" value="RRT75237.1"/>
    <property type="molecule type" value="Genomic_DNA"/>
</dbReference>
<proteinExistence type="predicted"/>
<dbReference type="AlphaFoldDB" id="A0A427AG63"/>
<name>A0A427AG63_ENSVE</name>
<organism evidence="1 2">
    <name type="scientific">Ensete ventricosum</name>
    <name type="common">Abyssinian banana</name>
    <name type="synonym">Musa ensete</name>
    <dbReference type="NCBI Taxonomy" id="4639"/>
    <lineage>
        <taxon>Eukaryota</taxon>
        <taxon>Viridiplantae</taxon>
        <taxon>Streptophyta</taxon>
        <taxon>Embryophyta</taxon>
        <taxon>Tracheophyta</taxon>
        <taxon>Spermatophyta</taxon>
        <taxon>Magnoliopsida</taxon>
        <taxon>Liliopsida</taxon>
        <taxon>Zingiberales</taxon>
        <taxon>Musaceae</taxon>
        <taxon>Ensete</taxon>
    </lineage>
</organism>